<dbReference type="KEGG" id="ria:C7V51_11680"/>
<protein>
    <submittedName>
        <fullName evidence="5">Acyltransferase</fullName>
    </submittedName>
</protein>
<feature type="transmembrane region" description="Helical" evidence="2">
    <location>
        <begin position="360"/>
        <end position="380"/>
    </location>
</feature>
<dbReference type="PANTHER" id="PTHR23028">
    <property type="entry name" value="ACETYLTRANSFERASE"/>
    <property type="match status" value="1"/>
</dbReference>
<feature type="compositionally biased region" description="Low complexity" evidence="1">
    <location>
        <begin position="142"/>
        <end position="154"/>
    </location>
</feature>
<keyword evidence="5" id="KW-0012">Acyltransferase</keyword>
<dbReference type="Proteomes" id="UP000283946">
    <property type="component" value="Chromosome"/>
</dbReference>
<dbReference type="InterPro" id="IPR043968">
    <property type="entry name" value="SGNH"/>
</dbReference>
<organism evidence="5 6">
    <name type="scientific">Rathayibacter iranicus</name>
    <dbReference type="NCBI Taxonomy" id="59737"/>
    <lineage>
        <taxon>Bacteria</taxon>
        <taxon>Bacillati</taxon>
        <taxon>Actinomycetota</taxon>
        <taxon>Actinomycetes</taxon>
        <taxon>Micrococcales</taxon>
        <taxon>Microbacteriaceae</taxon>
        <taxon>Rathayibacter</taxon>
    </lineage>
</organism>
<keyword evidence="5" id="KW-0808">Transferase</keyword>
<dbReference type="Pfam" id="PF01757">
    <property type="entry name" value="Acyl_transf_3"/>
    <property type="match status" value="1"/>
</dbReference>
<feature type="transmembrane region" description="Helical" evidence="2">
    <location>
        <begin position="519"/>
        <end position="539"/>
    </location>
</feature>
<sequence length="840" mass="89696">MDLLEWSARVRVRCEAFRRGCRCTARVSLALPLFTPSMRANYFAPSQRPGAEAPLFWPRLRDESGTRGSPLPRAEPCAAQEQAPAQARTGGTRAATRTLNWGHTMRQLVFPSAHERAILDSGGRSGSSAGGPSRPRDKELCSVPTPSAATATSRPALVRKADAAGYRPEIEGLRAVASLLVATFHIWLGRVSGGVDVFFVVAGFLTTVTLVGQIRRYGRVRPIAFVSRLASRLFPAAAVVLVAVAALAPVLLRPSQLLQTFTEVLASTFYVENIALARAGVDYLAQDDFHSPVQNFWAMSVQGQFYVIWLGLAVIAAVIAVLLRRRAHALRILLILVAALTALSFAFSVVRVGIDQPTAYYSTLARSWEFGLGSLAALVLPGRTLPTALRVVAGWLGLIGVVTCGVVLQVSTAFPGAAALWPTLSAVLVLVAGTGPAPTFGVARLLALRPLVWLGGISYGLYLWHWPILVFWRESTGEDPGALAGLGIIAAAILLATLSKTFVEDPLHRRAPADRPRRVRTLAPVALLSVAALAGVAALTGTNGAIAGDLSRAHELPVSTEGCVGAAALENAEACAATRSWTTSLPAVDASEDGSALNTDECSTGNSGIALKEYRFGDPTGRRVLLIGNSHAASFFPALRIVAEERGWDLHTYYKTGCVFSTAERRDDSAPSRRSCAIWNESLQKALATQDPYDLMVTAYSAKKSVFVDASGTPDEQSGIDGFRESWAPLIARGTTVVALRDNPVLPSLSLLACAERPETAEDCRIPLDEAFADRELMAAAAEGWPGAAAVDMTRWFCDDDGCPLVIGGVKVYRDLGHLTETYARTLAPYLGRALEPLLN</sequence>
<evidence type="ECO:0000256" key="2">
    <source>
        <dbReference type="SAM" id="Phobius"/>
    </source>
</evidence>
<dbReference type="EMBL" id="CP028130">
    <property type="protein sequence ID" value="AZZ56463.1"/>
    <property type="molecule type" value="Genomic_DNA"/>
</dbReference>
<dbReference type="GO" id="GO:0016747">
    <property type="term" value="F:acyltransferase activity, transferring groups other than amino-acyl groups"/>
    <property type="evidence" value="ECO:0007669"/>
    <property type="project" value="InterPro"/>
</dbReference>
<evidence type="ECO:0000259" key="4">
    <source>
        <dbReference type="Pfam" id="PF19040"/>
    </source>
</evidence>
<feature type="transmembrane region" description="Helical" evidence="2">
    <location>
        <begin position="392"/>
        <end position="414"/>
    </location>
</feature>
<feature type="domain" description="Acyltransferase 3" evidence="3">
    <location>
        <begin position="169"/>
        <end position="497"/>
    </location>
</feature>
<dbReference type="GO" id="GO:0009103">
    <property type="term" value="P:lipopolysaccharide biosynthetic process"/>
    <property type="evidence" value="ECO:0007669"/>
    <property type="project" value="TreeGrafter"/>
</dbReference>
<dbReference type="InterPro" id="IPR002656">
    <property type="entry name" value="Acyl_transf_3_dom"/>
</dbReference>
<feature type="transmembrane region" description="Helical" evidence="2">
    <location>
        <begin position="233"/>
        <end position="252"/>
    </location>
</feature>
<feature type="transmembrane region" description="Helical" evidence="2">
    <location>
        <begin position="450"/>
        <end position="469"/>
    </location>
</feature>
<keyword evidence="2" id="KW-1133">Transmembrane helix</keyword>
<evidence type="ECO:0000259" key="3">
    <source>
        <dbReference type="Pfam" id="PF01757"/>
    </source>
</evidence>
<gene>
    <name evidence="5" type="ORF">C7V51_11680</name>
</gene>
<dbReference type="PANTHER" id="PTHR23028:SF53">
    <property type="entry name" value="ACYL_TRANSF_3 DOMAIN-CONTAINING PROTEIN"/>
    <property type="match status" value="1"/>
</dbReference>
<evidence type="ECO:0000313" key="5">
    <source>
        <dbReference type="EMBL" id="AZZ56463.1"/>
    </source>
</evidence>
<evidence type="ECO:0000256" key="1">
    <source>
        <dbReference type="SAM" id="MobiDB-lite"/>
    </source>
</evidence>
<feature type="domain" description="SGNH" evidence="4">
    <location>
        <begin position="602"/>
        <end position="830"/>
    </location>
</feature>
<dbReference type="AlphaFoldDB" id="A0AAD1ADZ5"/>
<evidence type="ECO:0000313" key="6">
    <source>
        <dbReference type="Proteomes" id="UP000283946"/>
    </source>
</evidence>
<feature type="compositionally biased region" description="Low complexity" evidence="1">
    <location>
        <begin position="72"/>
        <end position="93"/>
    </location>
</feature>
<dbReference type="GO" id="GO:0016020">
    <property type="term" value="C:membrane"/>
    <property type="evidence" value="ECO:0007669"/>
    <property type="project" value="TreeGrafter"/>
</dbReference>
<keyword evidence="2" id="KW-0472">Membrane</keyword>
<reference evidence="5 6" key="1">
    <citation type="submission" date="2018-03" db="EMBL/GenBank/DDBJ databases">
        <title>Bacteriophage NCPPB3778 and a type I-E CRISPR drive the evolution of the US Biological Select Agent, Rathayibacter toxicus.</title>
        <authorList>
            <person name="Davis E.W.II."/>
            <person name="Tabima J.F."/>
            <person name="Weisberg A.J."/>
            <person name="Dantas Lopes L."/>
            <person name="Wiseman M.S."/>
            <person name="Wiseman M.S."/>
            <person name="Pupko T."/>
            <person name="Belcher M.S."/>
            <person name="Sechler A.J."/>
            <person name="Tancos M.A."/>
            <person name="Schroeder B.K."/>
            <person name="Murray T.D."/>
            <person name="Luster D.G."/>
            <person name="Schneider W.L."/>
            <person name="Rogers E."/>
            <person name="Andreote F.D."/>
            <person name="Grunwald N.J."/>
            <person name="Putnam M.L."/>
            <person name="Chang J.H."/>
        </authorList>
    </citation>
    <scope>NUCLEOTIDE SEQUENCE [LARGE SCALE GENOMIC DNA]</scope>
    <source>
        <strain evidence="5 6">NCCPB 2253</strain>
    </source>
</reference>
<feature type="region of interest" description="Disordered" evidence="1">
    <location>
        <begin position="120"/>
        <end position="154"/>
    </location>
</feature>
<feature type="transmembrane region" description="Helical" evidence="2">
    <location>
        <begin position="194"/>
        <end position="212"/>
    </location>
</feature>
<accession>A0AAD1ADZ5</accession>
<dbReference type="Pfam" id="PF19040">
    <property type="entry name" value="SGNH"/>
    <property type="match status" value="1"/>
</dbReference>
<dbReference type="InterPro" id="IPR050879">
    <property type="entry name" value="Acyltransferase_3"/>
</dbReference>
<feature type="transmembrane region" description="Helical" evidence="2">
    <location>
        <begin position="330"/>
        <end position="354"/>
    </location>
</feature>
<proteinExistence type="predicted"/>
<feature type="transmembrane region" description="Helical" evidence="2">
    <location>
        <begin position="305"/>
        <end position="323"/>
    </location>
</feature>
<feature type="transmembrane region" description="Helical" evidence="2">
    <location>
        <begin position="420"/>
        <end position="443"/>
    </location>
</feature>
<name>A0AAD1ADZ5_9MICO</name>
<keyword evidence="2" id="KW-0812">Transmembrane</keyword>
<feature type="transmembrane region" description="Helical" evidence="2">
    <location>
        <begin position="481"/>
        <end position="498"/>
    </location>
</feature>
<feature type="region of interest" description="Disordered" evidence="1">
    <location>
        <begin position="54"/>
        <end position="93"/>
    </location>
</feature>